<gene>
    <name evidence="10" type="ORF">PS2015_1251</name>
</gene>
<sequence length="717" mass="77307" precursor="true">MPKSLVLIASSLFLVLLSLTARAEVYYGDEIEVELIAETTNAVPGETLWTAIRLTPTEGWHTYSKWPGDSGDATMIHEWRLPQGATAGEIQWPVPTWLPFPGTDLVTFSYKEEVLLMVPIEVPADFRGDTFDMTAHVEWQVCDLICLIEDAEISLSVPATGGTLEPNPQWADAFAATRDTWPTDDHTLDGLFAIAGDRISFSVSSNDREFADVEQAWFFPERRRVLSPGPLRDVTLYPGLIQITHGQARRQLTDLTEIAGLLAVERRNGEFDGFVINATAATPEGLAALATVAAEQSSSNTGSGASDAPGLLMIMVFALAGGLILNLMPCVFPVLSLKVLNLTSKSGSSVAQYRIHGIAYTLGIVLSFMLLASILLALRAGGEAVGWAFQLQSPWFVAALVFLFFVIGLSLSGIYEFGTSFMGVGSNLTTGNGYRASFFTGVLATVVASPCTAPFMGAALGFALSQSWAVAMIVFAFLGLGMALPFLILSFSPALMRHMPKPGPWMETFKEFMAFPMYAAALWLLWVLGTQVGVNGMVAVASGALAMALALWLLQKSNGRSVALQWAGRLTSLALIIAALSVLRTPLLLPSGGGVDMTGEAYSAEFEPFSSARVEELRANGQPVLVNMTAAWCITCLANEQTTLSTRRVQQAMVDYGITYMKGDWTNQDPEITRVLDAFNRPSVPLYILYPGNTSDEPIILPQLLTPGIVIDALASL</sequence>
<dbReference type="STRING" id="1249552.PS2015_1251"/>
<reference evidence="10 11" key="1">
    <citation type="submission" date="2015-11" db="EMBL/GenBank/DDBJ databases">
        <authorList>
            <person name="Zhang Y."/>
            <person name="Guo Z."/>
        </authorList>
    </citation>
    <scope>NUCLEOTIDE SEQUENCE [LARGE SCALE GENOMIC DNA]</scope>
    <source>
        <strain evidence="10 11">KCTC 32221</strain>
    </source>
</reference>
<keyword evidence="7" id="KW-0732">Signal</keyword>
<organism evidence="10 11">
    <name type="scientific">Pseudohongiella spirulinae</name>
    <dbReference type="NCBI Taxonomy" id="1249552"/>
    <lineage>
        <taxon>Bacteria</taxon>
        <taxon>Pseudomonadati</taxon>
        <taxon>Pseudomonadota</taxon>
        <taxon>Gammaproteobacteria</taxon>
        <taxon>Pseudomonadales</taxon>
        <taxon>Pseudohongiellaceae</taxon>
        <taxon>Pseudohongiella</taxon>
    </lineage>
</organism>
<dbReference type="Pfam" id="PF13899">
    <property type="entry name" value="Thioredoxin_7"/>
    <property type="match status" value="1"/>
</dbReference>
<dbReference type="PATRIC" id="fig|1249552.3.peg.1256"/>
<keyword evidence="2 6" id="KW-0812">Transmembrane</keyword>
<dbReference type="PANTHER" id="PTHR32234:SF3">
    <property type="entry name" value="SUPPRESSION OF COPPER SENSITIVITY PROTEIN"/>
    <property type="match status" value="1"/>
</dbReference>
<feature type="transmembrane region" description="Helical" evidence="6">
    <location>
        <begin position="468"/>
        <end position="491"/>
    </location>
</feature>
<dbReference type="EMBL" id="CP013189">
    <property type="protein sequence ID" value="ALO45910.1"/>
    <property type="molecule type" value="Genomic_DNA"/>
</dbReference>
<feature type="transmembrane region" description="Helical" evidence="6">
    <location>
        <begin position="311"/>
        <end position="337"/>
    </location>
</feature>
<accession>A0A0S2KC47</accession>
<dbReference type="SUPFAM" id="SSF52833">
    <property type="entry name" value="Thioredoxin-like"/>
    <property type="match status" value="1"/>
</dbReference>
<keyword evidence="5 6" id="KW-0472">Membrane</keyword>
<evidence type="ECO:0000313" key="10">
    <source>
        <dbReference type="EMBL" id="ALO45910.1"/>
    </source>
</evidence>
<dbReference type="Pfam" id="PF02683">
    <property type="entry name" value="DsbD_TM"/>
    <property type="match status" value="1"/>
</dbReference>
<protein>
    <submittedName>
        <fullName evidence="10">Uncharacterized protein</fullName>
    </submittedName>
</protein>
<dbReference type="Pfam" id="PF11412">
    <property type="entry name" value="DsbD_N"/>
    <property type="match status" value="1"/>
</dbReference>
<dbReference type="GO" id="GO:0016020">
    <property type="term" value="C:membrane"/>
    <property type="evidence" value="ECO:0007669"/>
    <property type="project" value="UniProtKB-SubCell"/>
</dbReference>
<dbReference type="Proteomes" id="UP000065641">
    <property type="component" value="Chromosome"/>
</dbReference>
<feature type="transmembrane region" description="Helical" evidence="6">
    <location>
        <begin position="534"/>
        <end position="554"/>
    </location>
</feature>
<evidence type="ECO:0000256" key="3">
    <source>
        <dbReference type="ARBA" id="ARBA00022748"/>
    </source>
</evidence>
<keyword evidence="3" id="KW-0201">Cytochrome c-type biogenesis</keyword>
<dbReference type="AlphaFoldDB" id="A0A0S2KC47"/>
<feature type="transmembrane region" description="Helical" evidence="6">
    <location>
        <begin position="393"/>
        <end position="415"/>
    </location>
</feature>
<evidence type="ECO:0000259" key="8">
    <source>
        <dbReference type="Pfam" id="PF02683"/>
    </source>
</evidence>
<evidence type="ECO:0000256" key="2">
    <source>
        <dbReference type="ARBA" id="ARBA00022692"/>
    </source>
</evidence>
<dbReference type="PANTHER" id="PTHR32234">
    <property type="entry name" value="THIOL:DISULFIDE INTERCHANGE PROTEIN DSBD"/>
    <property type="match status" value="1"/>
</dbReference>
<evidence type="ECO:0000256" key="4">
    <source>
        <dbReference type="ARBA" id="ARBA00022989"/>
    </source>
</evidence>
<dbReference type="Gene3D" id="3.40.30.10">
    <property type="entry name" value="Glutaredoxin"/>
    <property type="match status" value="1"/>
</dbReference>
<feature type="signal peptide" evidence="7">
    <location>
        <begin position="1"/>
        <end position="23"/>
    </location>
</feature>
<feature type="transmembrane region" description="Helical" evidence="6">
    <location>
        <begin position="512"/>
        <end position="528"/>
    </location>
</feature>
<feature type="transmembrane region" description="Helical" evidence="6">
    <location>
        <begin position="436"/>
        <end position="462"/>
    </location>
</feature>
<feature type="chain" id="PRO_5006601580" evidence="7">
    <location>
        <begin position="24"/>
        <end position="717"/>
    </location>
</feature>
<feature type="transmembrane region" description="Helical" evidence="6">
    <location>
        <begin position="566"/>
        <end position="583"/>
    </location>
</feature>
<dbReference type="CDD" id="cd02953">
    <property type="entry name" value="DsbDgamma"/>
    <property type="match status" value="1"/>
</dbReference>
<dbReference type="InterPro" id="IPR036249">
    <property type="entry name" value="Thioredoxin-like_sf"/>
</dbReference>
<evidence type="ECO:0000256" key="1">
    <source>
        <dbReference type="ARBA" id="ARBA00004141"/>
    </source>
</evidence>
<dbReference type="InterPro" id="IPR035671">
    <property type="entry name" value="DsbD_gamma"/>
</dbReference>
<evidence type="ECO:0000259" key="9">
    <source>
        <dbReference type="Pfam" id="PF11412"/>
    </source>
</evidence>
<dbReference type="GO" id="GO:0017004">
    <property type="term" value="P:cytochrome complex assembly"/>
    <property type="evidence" value="ECO:0007669"/>
    <property type="project" value="UniProtKB-KW"/>
</dbReference>
<evidence type="ECO:0000256" key="5">
    <source>
        <dbReference type="ARBA" id="ARBA00023136"/>
    </source>
</evidence>
<dbReference type="InterPro" id="IPR028250">
    <property type="entry name" value="DsbDN"/>
</dbReference>
<keyword evidence="11" id="KW-1185">Reference proteome</keyword>
<feature type="transmembrane region" description="Helical" evidence="6">
    <location>
        <begin position="358"/>
        <end position="381"/>
    </location>
</feature>
<keyword evidence="4 6" id="KW-1133">Transmembrane helix</keyword>
<dbReference type="GO" id="GO:0045454">
    <property type="term" value="P:cell redox homeostasis"/>
    <property type="evidence" value="ECO:0007669"/>
    <property type="project" value="TreeGrafter"/>
</dbReference>
<dbReference type="GO" id="GO:0015035">
    <property type="term" value="F:protein-disulfide reductase activity"/>
    <property type="evidence" value="ECO:0007669"/>
    <property type="project" value="TreeGrafter"/>
</dbReference>
<dbReference type="InterPro" id="IPR003834">
    <property type="entry name" value="Cyt_c_assmbl_TM_dom"/>
</dbReference>
<feature type="domain" description="Thiol:disulfide interchange protein DsbD N-terminal" evidence="9">
    <location>
        <begin position="38"/>
        <end position="155"/>
    </location>
</feature>
<dbReference type="RefSeq" id="WP_058021404.1">
    <property type="nucleotide sequence ID" value="NZ_CP013189.1"/>
</dbReference>
<evidence type="ECO:0000256" key="6">
    <source>
        <dbReference type="SAM" id="Phobius"/>
    </source>
</evidence>
<feature type="domain" description="Cytochrome C biogenesis protein transmembrane" evidence="8">
    <location>
        <begin position="312"/>
        <end position="525"/>
    </location>
</feature>
<name>A0A0S2KC47_9GAMM</name>
<comment type="subcellular location">
    <subcellularLocation>
        <location evidence="1">Membrane</location>
        <topology evidence="1">Multi-pass membrane protein</topology>
    </subcellularLocation>
</comment>
<proteinExistence type="predicted"/>
<evidence type="ECO:0000313" key="11">
    <source>
        <dbReference type="Proteomes" id="UP000065641"/>
    </source>
</evidence>
<dbReference type="KEGG" id="pspi:PS2015_1251"/>
<evidence type="ECO:0000256" key="7">
    <source>
        <dbReference type="SAM" id="SignalP"/>
    </source>
</evidence>